<dbReference type="InterPro" id="IPR011990">
    <property type="entry name" value="TPR-like_helical_dom_sf"/>
</dbReference>
<dbReference type="SUPFAM" id="SSF48452">
    <property type="entry name" value="TPR-like"/>
    <property type="match status" value="1"/>
</dbReference>
<feature type="region of interest" description="Disordered" evidence="1">
    <location>
        <begin position="1"/>
        <end position="22"/>
    </location>
</feature>
<dbReference type="AlphaFoldDB" id="A0A1V5MHF5"/>
<organism evidence="2">
    <name type="scientific">candidate division TA06 bacterium ADurb.Bin417</name>
    <dbReference type="NCBI Taxonomy" id="1852828"/>
    <lineage>
        <taxon>Bacteria</taxon>
        <taxon>Bacteria division TA06</taxon>
    </lineage>
</organism>
<dbReference type="InterPro" id="IPR017853">
    <property type="entry name" value="GH"/>
</dbReference>
<proteinExistence type="predicted"/>
<gene>
    <name evidence="2" type="ORF">BWY73_00890</name>
</gene>
<dbReference type="SUPFAM" id="SSF51445">
    <property type="entry name" value="(Trans)glycosidases"/>
    <property type="match status" value="1"/>
</dbReference>
<sequence>MLEERTGNWPVAAGRTGERPVDLNRGRTGAFRLLVDGEAATPAGRVPIPLQEYTFSVLRRPPERMAGTFGAYITVAPEPIEIAGRAGIRRTVTLSSSNELLQTWSAIEPEPGKFVWADARVKHALANGVIITANIDIGHNAAGIPKWARDPVDPADVISCTGNRMPKDKPFTFSKQAWERFIEAVVGHYRDTIQEWLIVDEPYHYQKPEEYAVLMKTAYQAAKRANPKCRVIAHGGYYAHWLPSVEKVGAVGYFDGIHDYARNPEQGQRLREFAQKHGKFVRNVEYLWQVSLYQTIETPKLNMIRSVPWYPEVVDQVTEAVKSMAWAGGEGFSLYDGRFPGGDFTQLDAYKCLFEYDGSLKPSGVVLAVMANLLDGFRGMGQPVINPVLDTFELEGPARFAFAVCGADRRVLEGFVRLPEGVRAYDFMGNQLDPAAPLLFPNYGLLYLVGPRERLEATRAALAAAVLQPPVDLKMEQLLDEKSGQYRVRVTVTNRRPDRPLTGKILFDAPQLRDFWSKVQPVALGPGESRNIYFGLNYYRGDRFDPPETRLNLYFDGVRADQALSGFTETHSLRLRKADALLKEKQFAEAEAIYRELLPVMSAGQVSETGLKIAQALQGQEKGEAALTEFQKVAEGAGGRPQDRAAAWLALAENHEGRQEIDAAAAAYRKAGELEGGPAGTAATAWYQMARMLRARNQASSRDAETALEAYRKSAAIPEAWANIGGCAQLYLAHFLRDLKRYPEARVEYRKLLDKPGALAMYVKQAREALEALEKSLAAPAAR</sequence>
<dbReference type="Proteomes" id="UP000485484">
    <property type="component" value="Unassembled WGS sequence"/>
</dbReference>
<protein>
    <recommendedName>
        <fullName evidence="3">Tetratricopeptide repeat protein</fullName>
    </recommendedName>
</protein>
<evidence type="ECO:0008006" key="3">
    <source>
        <dbReference type="Google" id="ProtNLM"/>
    </source>
</evidence>
<dbReference type="Gene3D" id="3.20.20.80">
    <property type="entry name" value="Glycosidases"/>
    <property type="match status" value="1"/>
</dbReference>
<evidence type="ECO:0000313" key="2">
    <source>
        <dbReference type="EMBL" id="OPZ92231.1"/>
    </source>
</evidence>
<dbReference type="EMBL" id="MWAK01000118">
    <property type="protein sequence ID" value="OPZ92231.1"/>
    <property type="molecule type" value="Genomic_DNA"/>
</dbReference>
<dbReference type="Gene3D" id="1.25.40.10">
    <property type="entry name" value="Tetratricopeptide repeat domain"/>
    <property type="match status" value="1"/>
</dbReference>
<comment type="caution">
    <text evidence="2">The sequence shown here is derived from an EMBL/GenBank/DDBJ whole genome shotgun (WGS) entry which is preliminary data.</text>
</comment>
<accession>A0A1V5MHF5</accession>
<reference evidence="2" key="1">
    <citation type="submission" date="2017-02" db="EMBL/GenBank/DDBJ databases">
        <title>Delving into the versatile metabolic prowess of the omnipresent phylum Bacteroidetes.</title>
        <authorList>
            <person name="Nobu M.K."/>
            <person name="Mei R."/>
            <person name="Narihiro T."/>
            <person name="Kuroda K."/>
            <person name="Liu W.-T."/>
        </authorList>
    </citation>
    <scope>NUCLEOTIDE SEQUENCE</scope>
    <source>
        <strain evidence="2">ADurb.Bin417</strain>
    </source>
</reference>
<evidence type="ECO:0000256" key="1">
    <source>
        <dbReference type="SAM" id="MobiDB-lite"/>
    </source>
</evidence>
<name>A0A1V5MHF5_UNCT6</name>